<keyword evidence="9 11" id="KW-0675">Receptor</keyword>
<evidence type="ECO:0000256" key="1">
    <source>
        <dbReference type="ARBA" id="ARBA00004651"/>
    </source>
</evidence>
<evidence type="ECO:0000256" key="5">
    <source>
        <dbReference type="ARBA" id="ARBA00022989"/>
    </source>
</evidence>
<evidence type="ECO:0000256" key="7">
    <source>
        <dbReference type="ARBA" id="ARBA00023136"/>
    </source>
</evidence>
<accession>A0A7F5RCK8</accession>
<evidence type="ECO:0000256" key="9">
    <source>
        <dbReference type="ARBA" id="ARBA00023170"/>
    </source>
</evidence>
<dbReference type="GO" id="GO:0043410">
    <property type="term" value="P:positive regulation of MAPK cascade"/>
    <property type="evidence" value="ECO:0007669"/>
    <property type="project" value="TreeGrafter"/>
</dbReference>
<dbReference type="PANTHER" id="PTHR24248:SF199">
    <property type="entry name" value="IP13425P-RELATED"/>
    <property type="match status" value="1"/>
</dbReference>
<dbReference type="RefSeq" id="XP_025833706.1">
    <property type="nucleotide sequence ID" value="XM_025977921.1"/>
</dbReference>
<dbReference type="OrthoDB" id="5977853at2759"/>
<keyword evidence="15" id="KW-1185">Reference proteome</keyword>
<reference evidence="16" key="1">
    <citation type="submission" date="2025-08" db="UniProtKB">
        <authorList>
            <consortium name="RefSeq"/>
        </authorList>
    </citation>
    <scope>IDENTIFICATION</scope>
    <source>
        <tissue evidence="16">Entire body</tissue>
    </source>
</reference>
<dbReference type="Gene3D" id="1.20.1070.10">
    <property type="entry name" value="Rhodopsin 7-helix transmembrane proteins"/>
    <property type="match status" value="1"/>
</dbReference>
<proteinExistence type="inferred from homology"/>
<dbReference type="InParanoid" id="A0A7F5RCK8"/>
<dbReference type="Proteomes" id="UP000192223">
    <property type="component" value="Unplaced"/>
</dbReference>
<keyword evidence="6 11" id="KW-0297">G-protein coupled receptor</keyword>
<dbReference type="Pfam" id="PF00001">
    <property type="entry name" value="7tm_1"/>
    <property type="match status" value="1"/>
</dbReference>
<dbReference type="GO" id="GO:0004993">
    <property type="term" value="F:G protein-coupled serotonin receptor activity"/>
    <property type="evidence" value="ECO:0007669"/>
    <property type="project" value="UniProtKB-ARBA"/>
</dbReference>
<feature type="compositionally biased region" description="Basic and acidic residues" evidence="12">
    <location>
        <begin position="146"/>
        <end position="156"/>
    </location>
</feature>
<keyword evidence="4 11" id="KW-0812">Transmembrane</keyword>
<dbReference type="PROSITE" id="PS50262">
    <property type="entry name" value="G_PROTEIN_RECEP_F1_2"/>
    <property type="match status" value="1"/>
</dbReference>
<feature type="domain" description="G-protein coupled receptors family 1 profile" evidence="14">
    <location>
        <begin position="1"/>
        <end position="166"/>
    </location>
</feature>
<evidence type="ECO:0000256" key="12">
    <source>
        <dbReference type="SAM" id="MobiDB-lite"/>
    </source>
</evidence>
<keyword evidence="5 13" id="KW-1133">Transmembrane helix</keyword>
<dbReference type="InterPro" id="IPR017452">
    <property type="entry name" value="GPCR_Rhodpsn_7TM"/>
</dbReference>
<keyword evidence="10 11" id="KW-0807">Transducer</keyword>
<dbReference type="GO" id="GO:0005886">
    <property type="term" value="C:plasma membrane"/>
    <property type="evidence" value="ECO:0007669"/>
    <property type="project" value="UniProtKB-SubCell"/>
</dbReference>
<dbReference type="GO" id="GO:0071880">
    <property type="term" value="P:adenylate cyclase-activating adrenergic receptor signaling pathway"/>
    <property type="evidence" value="ECO:0007669"/>
    <property type="project" value="TreeGrafter"/>
</dbReference>
<sequence>SWVFGWLLCDIWVSLDILLCTASILSLCAISVDRYLAVTQPLTYSRRRRSKRLAFGMILVVWCSSVLITCPPMFGWYEIGRHKDQTCRYNRNTGYVIFSAMGSFFIPMVVMLYVYLRISCVIARRHNHLGQIDNRTMRSQKLVGCKEESETERGSSEEDNVIKCTR</sequence>
<evidence type="ECO:0000256" key="4">
    <source>
        <dbReference type="ARBA" id="ARBA00022692"/>
    </source>
</evidence>
<dbReference type="PANTHER" id="PTHR24248">
    <property type="entry name" value="ADRENERGIC RECEPTOR-RELATED G-PROTEIN COUPLED RECEPTOR"/>
    <property type="match status" value="1"/>
</dbReference>
<dbReference type="PROSITE" id="PS00237">
    <property type="entry name" value="G_PROTEIN_RECEP_F1_1"/>
    <property type="match status" value="1"/>
</dbReference>
<feature type="transmembrane region" description="Helical" evidence="13">
    <location>
        <begin position="94"/>
        <end position="116"/>
    </location>
</feature>
<feature type="transmembrane region" description="Helical" evidence="13">
    <location>
        <begin position="53"/>
        <end position="74"/>
    </location>
</feature>
<evidence type="ECO:0000313" key="16">
    <source>
        <dbReference type="RefSeq" id="XP_025833706.1"/>
    </source>
</evidence>
<dbReference type="GeneID" id="112905448"/>
<evidence type="ECO:0000313" key="15">
    <source>
        <dbReference type="Proteomes" id="UP000192223"/>
    </source>
</evidence>
<evidence type="ECO:0000256" key="3">
    <source>
        <dbReference type="ARBA" id="ARBA00022475"/>
    </source>
</evidence>
<evidence type="ECO:0000256" key="6">
    <source>
        <dbReference type="ARBA" id="ARBA00023040"/>
    </source>
</evidence>
<dbReference type="InterPro" id="IPR000276">
    <property type="entry name" value="GPCR_Rhodpsn"/>
</dbReference>
<comment type="similarity">
    <text evidence="2 11">Belongs to the G-protein coupled receptor 1 family.</text>
</comment>
<keyword evidence="8" id="KW-1015">Disulfide bond</keyword>
<evidence type="ECO:0000256" key="10">
    <source>
        <dbReference type="ARBA" id="ARBA00023224"/>
    </source>
</evidence>
<dbReference type="PRINTS" id="PR00237">
    <property type="entry name" value="GPCRRHODOPSN"/>
</dbReference>
<keyword evidence="3" id="KW-1003">Cell membrane</keyword>
<name>A0A7F5RCK8_AGRPL</name>
<dbReference type="AlphaFoldDB" id="A0A7F5RCK8"/>
<evidence type="ECO:0000256" key="13">
    <source>
        <dbReference type="SAM" id="Phobius"/>
    </source>
</evidence>
<evidence type="ECO:0000256" key="8">
    <source>
        <dbReference type="ARBA" id="ARBA00023157"/>
    </source>
</evidence>
<gene>
    <name evidence="16" type="primary">LOC112905448</name>
</gene>
<dbReference type="SUPFAM" id="SSF81321">
    <property type="entry name" value="Family A G protein-coupled receptor-like"/>
    <property type="match status" value="1"/>
</dbReference>
<keyword evidence="7 13" id="KW-0472">Membrane</keyword>
<evidence type="ECO:0000259" key="14">
    <source>
        <dbReference type="PROSITE" id="PS50262"/>
    </source>
</evidence>
<feature type="region of interest" description="Disordered" evidence="12">
    <location>
        <begin position="146"/>
        <end position="166"/>
    </location>
</feature>
<dbReference type="KEGG" id="apln:112905448"/>
<evidence type="ECO:0000256" key="2">
    <source>
        <dbReference type="ARBA" id="ARBA00010663"/>
    </source>
</evidence>
<evidence type="ECO:0000256" key="11">
    <source>
        <dbReference type="RuleBase" id="RU000688"/>
    </source>
</evidence>
<feature type="transmembrane region" description="Helical" evidence="13">
    <location>
        <begin position="12"/>
        <end position="32"/>
    </location>
</feature>
<feature type="non-terminal residue" evidence="16">
    <location>
        <position position="1"/>
    </location>
</feature>
<comment type="subcellular location">
    <subcellularLocation>
        <location evidence="1">Cell membrane</location>
        <topology evidence="1">Multi-pass membrane protein</topology>
    </subcellularLocation>
</comment>
<protein>
    <submittedName>
        <fullName evidence="16">Alpha-1A adrenergic receptor-like</fullName>
    </submittedName>
</protein>
<organism evidence="15 16">
    <name type="scientific">Agrilus planipennis</name>
    <name type="common">Emerald ash borer</name>
    <name type="synonym">Agrilus marcopoli</name>
    <dbReference type="NCBI Taxonomy" id="224129"/>
    <lineage>
        <taxon>Eukaryota</taxon>
        <taxon>Metazoa</taxon>
        <taxon>Ecdysozoa</taxon>
        <taxon>Arthropoda</taxon>
        <taxon>Hexapoda</taxon>
        <taxon>Insecta</taxon>
        <taxon>Pterygota</taxon>
        <taxon>Neoptera</taxon>
        <taxon>Endopterygota</taxon>
        <taxon>Coleoptera</taxon>
        <taxon>Polyphaga</taxon>
        <taxon>Elateriformia</taxon>
        <taxon>Buprestoidea</taxon>
        <taxon>Buprestidae</taxon>
        <taxon>Agrilinae</taxon>
        <taxon>Agrilus</taxon>
    </lineage>
</organism>